<sequence length="446" mass="47937">MTGRCSQGSVARLMSASWRPAGGLLLAAMVLGNASSASAQTLPADRIAELRQQLEALKAEQAATSAKIGQIATILDQIEGKPASSPAPAVAAASPPAAPAAAAKAAAPSRLQLSGDVRVRYETNRGDADGRIRDRGVARGRLRAAYAIDKNLSIGGQLSTGDPDDPNTADITLSNWDDDLLVSLDQLYIKGVFGNLTLIAGKIPQPFRRTDLVWDGDVSPQGLSAAYRLPFAGGAALRATGLYFQVDEAAGGPDSSMIGGQLEIASQPGPTHFELAAGYYDYRLNSLTGADAGDWRTNRLLATGRYASDFNILDVVGSATFGMLGERWPIQLIGNYAHNFGAQVDGDTAFGADLYLGRTSKPRDWRFGYGYAQAEVDSVLAAFSHDNLDFGTNYRLHTISLDYVPRTNMLLNLTWYHYQPLDARWSGLQDPNDWLERVRMNFSVNF</sequence>
<feature type="signal peptide" evidence="1">
    <location>
        <begin position="1"/>
        <end position="39"/>
    </location>
</feature>
<gene>
    <name evidence="2" type="ORF">B0I00_1246</name>
</gene>
<keyword evidence="1" id="KW-0732">Signal</keyword>
<evidence type="ECO:0000256" key="1">
    <source>
        <dbReference type="SAM" id="SignalP"/>
    </source>
</evidence>
<organism evidence="2 3">
    <name type="scientific">Novosphingobium kunmingense</name>
    <dbReference type="NCBI Taxonomy" id="1211806"/>
    <lineage>
        <taxon>Bacteria</taxon>
        <taxon>Pseudomonadati</taxon>
        <taxon>Pseudomonadota</taxon>
        <taxon>Alphaproteobacteria</taxon>
        <taxon>Sphingomonadales</taxon>
        <taxon>Sphingomonadaceae</taxon>
        <taxon>Novosphingobium</taxon>
    </lineage>
</organism>
<reference evidence="2 3" key="1">
    <citation type="submission" date="2017-11" db="EMBL/GenBank/DDBJ databases">
        <title>Genomic Encyclopedia of Type Strains, Phase III (KMG-III): the genomes of soil and plant-associated and newly described type strains.</title>
        <authorList>
            <person name="Whitman W."/>
        </authorList>
    </citation>
    <scope>NUCLEOTIDE SEQUENCE [LARGE SCALE GENOMIC DNA]</scope>
    <source>
        <strain evidence="2 3">CGMCC 1.12274</strain>
    </source>
</reference>
<evidence type="ECO:0000313" key="3">
    <source>
        <dbReference type="Proteomes" id="UP000232587"/>
    </source>
</evidence>
<dbReference type="InterPro" id="IPR032638">
    <property type="entry name" value="Porin_5"/>
</dbReference>
<feature type="chain" id="PRO_5014612025" evidence="1">
    <location>
        <begin position="40"/>
        <end position="446"/>
    </location>
</feature>
<evidence type="ECO:0000313" key="2">
    <source>
        <dbReference type="EMBL" id="PKB19019.1"/>
    </source>
</evidence>
<comment type="caution">
    <text evidence="2">The sequence shown here is derived from an EMBL/GenBank/DDBJ whole genome shotgun (WGS) entry which is preliminary data.</text>
</comment>
<proteinExistence type="predicted"/>
<dbReference type="EMBL" id="PHUF01000003">
    <property type="protein sequence ID" value="PKB19019.1"/>
    <property type="molecule type" value="Genomic_DNA"/>
</dbReference>
<accession>A0A2N0HJB7</accession>
<dbReference type="Proteomes" id="UP000232587">
    <property type="component" value="Unassembled WGS sequence"/>
</dbReference>
<keyword evidence="3" id="KW-1185">Reference proteome</keyword>
<protein>
    <submittedName>
        <fullName evidence="2">Putative porin</fullName>
    </submittedName>
</protein>
<name>A0A2N0HJB7_9SPHN</name>
<dbReference type="AlphaFoldDB" id="A0A2N0HJB7"/>
<dbReference type="SUPFAM" id="SSF56935">
    <property type="entry name" value="Porins"/>
    <property type="match status" value="1"/>
</dbReference>
<dbReference type="Pfam" id="PF16930">
    <property type="entry name" value="Porin_5"/>
    <property type="match status" value="1"/>
</dbReference>